<keyword evidence="2" id="KW-1185">Reference proteome</keyword>
<comment type="caution">
    <text evidence="1">The sequence shown here is derived from an EMBL/GenBank/DDBJ whole genome shotgun (WGS) entry which is preliminary data.</text>
</comment>
<evidence type="ECO:0000313" key="2">
    <source>
        <dbReference type="Proteomes" id="UP000790377"/>
    </source>
</evidence>
<reference evidence="1" key="1">
    <citation type="journal article" date="2021" name="New Phytol.">
        <title>Evolutionary innovations through gain and loss of genes in the ectomycorrhizal Boletales.</title>
        <authorList>
            <person name="Wu G."/>
            <person name="Miyauchi S."/>
            <person name="Morin E."/>
            <person name="Kuo A."/>
            <person name="Drula E."/>
            <person name="Varga T."/>
            <person name="Kohler A."/>
            <person name="Feng B."/>
            <person name="Cao Y."/>
            <person name="Lipzen A."/>
            <person name="Daum C."/>
            <person name="Hundley H."/>
            <person name="Pangilinan J."/>
            <person name="Johnson J."/>
            <person name="Barry K."/>
            <person name="LaButti K."/>
            <person name="Ng V."/>
            <person name="Ahrendt S."/>
            <person name="Min B."/>
            <person name="Choi I.G."/>
            <person name="Park H."/>
            <person name="Plett J.M."/>
            <person name="Magnuson J."/>
            <person name="Spatafora J.W."/>
            <person name="Nagy L.G."/>
            <person name="Henrissat B."/>
            <person name="Grigoriev I.V."/>
            <person name="Yang Z.L."/>
            <person name="Xu J."/>
            <person name="Martin F.M."/>
        </authorList>
    </citation>
    <scope>NUCLEOTIDE SEQUENCE</scope>
    <source>
        <strain evidence="1">ATCC 28755</strain>
    </source>
</reference>
<protein>
    <submittedName>
        <fullName evidence="1">Uncharacterized protein</fullName>
    </submittedName>
</protein>
<dbReference type="EMBL" id="MU267625">
    <property type="protein sequence ID" value="KAH7913749.1"/>
    <property type="molecule type" value="Genomic_DNA"/>
</dbReference>
<organism evidence="1 2">
    <name type="scientific">Hygrophoropsis aurantiaca</name>
    <dbReference type="NCBI Taxonomy" id="72124"/>
    <lineage>
        <taxon>Eukaryota</taxon>
        <taxon>Fungi</taxon>
        <taxon>Dikarya</taxon>
        <taxon>Basidiomycota</taxon>
        <taxon>Agaricomycotina</taxon>
        <taxon>Agaricomycetes</taxon>
        <taxon>Agaricomycetidae</taxon>
        <taxon>Boletales</taxon>
        <taxon>Coniophorineae</taxon>
        <taxon>Hygrophoropsidaceae</taxon>
        <taxon>Hygrophoropsis</taxon>
    </lineage>
</organism>
<name>A0ACB8AK28_9AGAM</name>
<sequence>MSLGKGLLPAAMLALGLLASLQGITAQQTTNVTCLATYDWMNNSRKQNPCLVGAYLQGACNGGTFSVNTIGSESEYIGPTAALANGCQCSTVTYSMLMACSICQNNTNEITWSTWSFNCSTIYTSFPYDIPAGTAVPKWAFSNVLPSDNFNVTQAKSVGDDPEATATRVVSTGGGSPPTSSVPAAHTTSPPSTSTSPTPSGKSTNHAGAIAGGVVGAIVGLAIIGVAITFFIIRRRRSHVAPSAAFSSQFGNTGNAPMFAASPFGASVPLTQPKLYNPSDPSTFPVAPPSPTILTTHSSLNPSSPTRSYSVYRPGHYSGVPEI</sequence>
<evidence type="ECO:0000313" key="1">
    <source>
        <dbReference type="EMBL" id="KAH7913749.1"/>
    </source>
</evidence>
<dbReference type="Proteomes" id="UP000790377">
    <property type="component" value="Unassembled WGS sequence"/>
</dbReference>
<accession>A0ACB8AK28</accession>
<proteinExistence type="predicted"/>
<gene>
    <name evidence="1" type="ORF">BJ138DRAFT_1145429</name>
</gene>